<evidence type="ECO:0000256" key="11">
    <source>
        <dbReference type="RuleBase" id="RU000356"/>
    </source>
</evidence>
<dbReference type="Gene3D" id="1.10.490.10">
    <property type="entry name" value="Globins"/>
    <property type="match status" value="1"/>
</dbReference>
<dbReference type="EC" id="1.14.12.17" evidence="4"/>
<dbReference type="InterPro" id="IPR017938">
    <property type="entry name" value="Riboflavin_synthase-like_b-brl"/>
</dbReference>
<dbReference type="PANTHER" id="PTHR47354">
    <property type="entry name" value="NADH OXIDOREDUCTASE HCR"/>
    <property type="match status" value="1"/>
</dbReference>
<keyword evidence="11" id="KW-0813">Transport</keyword>
<comment type="catalytic activity">
    <reaction evidence="9">
        <text>2 nitric oxide + NADH + 2 O2 = 2 nitrate + NAD(+) + H(+)</text>
        <dbReference type="Rhea" id="RHEA:19469"/>
        <dbReference type="ChEBI" id="CHEBI:15378"/>
        <dbReference type="ChEBI" id="CHEBI:15379"/>
        <dbReference type="ChEBI" id="CHEBI:16480"/>
        <dbReference type="ChEBI" id="CHEBI:17632"/>
        <dbReference type="ChEBI" id="CHEBI:57540"/>
        <dbReference type="ChEBI" id="CHEBI:57945"/>
        <dbReference type="EC" id="1.14.12.17"/>
    </reaction>
</comment>
<evidence type="ECO:0000313" key="15">
    <source>
        <dbReference type="Proteomes" id="UP001597286"/>
    </source>
</evidence>
<dbReference type="Pfam" id="PF00175">
    <property type="entry name" value="NAD_binding_1"/>
    <property type="match status" value="1"/>
</dbReference>
<gene>
    <name evidence="14" type="ORF">ACFSJG_24650</name>
</gene>
<comment type="catalytic activity">
    <reaction evidence="10">
        <text>2 nitric oxide + NADPH + 2 O2 = 2 nitrate + NADP(+) + H(+)</text>
        <dbReference type="Rhea" id="RHEA:19465"/>
        <dbReference type="ChEBI" id="CHEBI:15378"/>
        <dbReference type="ChEBI" id="CHEBI:15379"/>
        <dbReference type="ChEBI" id="CHEBI:16480"/>
        <dbReference type="ChEBI" id="CHEBI:17632"/>
        <dbReference type="ChEBI" id="CHEBI:57783"/>
        <dbReference type="ChEBI" id="CHEBI:58349"/>
        <dbReference type="EC" id="1.14.12.17"/>
    </reaction>
</comment>
<protein>
    <recommendedName>
        <fullName evidence="4">nitric oxide dioxygenase</fullName>
        <ecNumber evidence="4">1.14.12.17</ecNumber>
    </recommendedName>
</protein>
<keyword evidence="5" id="KW-0001">2Fe-2S</keyword>
<dbReference type="InterPro" id="IPR017927">
    <property type="entry name" value="FAD-bd_FR_type"/>
</dbReference>
<dbReference type="SUPFAM" id="SSF52343">
    <property type="entry name" value="Ferredoxin reductase-like, C-terminal NADP-linked domain"/>
    <property type="match status" value="1"/>
</dbReference>
<evidence type="ECO:0000256" key="5">
    <source>
        <dbReference type="ARBA" id="ARBA00022714"/>
    </source>
</evidence>
<evidence type="ECO:0000259" key="12">
    <source>
        <dbReference type="PROSITE" id="PS01033"/>
    </source>
</evidence>
<keyword evidence="11" id="KW-0349">Heme</keyword>
<sequence>MESTAVSHIRTTFKALAAADDGGIGVTRSFYSILFAKYPGMREIFPAVMEMQADRLLDAIAYIVENLDDMDKVQSFLVQLGRDHRRYGITEDHFIAVGGTLIATLERFAGTELWTEEVDLAWREAIALIAAVMLGEINASDAPGVWTGTVVEHKQVLQDVAIVRLQLDQPMSYGAGQYVGVSVPSRPRMWRYLSPAIPANDAGQIEFHIRRVAGGWVSPAMVRGVTPGERWNLSAPLGSLGVDRTTGRDQLMIASGTGIAPLRAQIMEMAMRGNNPRVHLFVGGTYPCDLYDLETLWQLARTNPWLTVIPVSEETVNPWWHTDPAPVTPPGMSERLTGKLGEVVAEFGAWEDRDIQIVGSPSTVQTIKYRLQAKGTPMDNVRHDPLF</sequence>
<dbReference type="EMBL" id="JBHUFB010000020">
    <property type="protein sequence ID" value="MFD1815422.1"/>
    <property type="molecule type" value="Genomic_DNA"/>
</dbReference>
<dbReference type="RefSeq" id="WP_378487848.1">
    <property type="nucleotide sequence ID" value="NZ_JBHUFB010000020.1"/>
</dbReference>
<dbReference type="Gene3D" id="2.40.30.10">
    <property type="entry name" value="Translation factors"/>
    <property type="match status" value="1"/>
</dbReference>
<evidence type="ECO:0000256" key="3">
    <source>
        <dbReference type="ARBA" id="ARBA00006401"/>
    </source>
</evidence>
<keyword evidence="6" id="KW-0521">NADP</keyword>
<feature type="domain" description="Globin" evidence="12">
    <location>
        <begin position="1"/>
        <end position="138"/>
    </location>
</feature>
<reference evidence="15" key="1">
    <citation type="journal article" date="2019" name="Int. J. Syst. Evol. Microbiol.">
        <title>The Global Catalogue of Microorganisms (GCM) 10K type strain sequencing project: providing services to taxonomists for standard genome sequencing and annotation.</title>
        <authorList>
            <consortium name="The Broad Institute Genomics Platform"/>
            <consortium name="The Broad Institute Genome Sequencing Center for Infectious Disease"/>
            <person name="Wu L."/>
            <person name="Ma J."/>
        </authorList>
    </citation>
    <scope>NUCLEOTIDE SEQUENCE [LARGE SCALE GENOMIC DNA]</scope>
    <source>
        <strain evidence="15">DT72</strain>
    </source>
</reference>
<feature type="domain" description="FAD-binding FR-type" evidence="13">
    <location>
        <begin position="143"/>
        <end position="243"/>
    </location>
</feature>
<dbReference type="PRINTS" id="PR00410">
    <property type="entry name" value="PHEHYDRXLASE"/>
</dbReference>
<dbReference type="InterPro" id="IPR000971">
    <property type="entry name" value="Globin"/>
</dbReference>
<dbReference type="SUPFAM" id="SSF46458">
    <property type="entry name" value="Globin-like"/>
    <property type="match status" value="1"/>
</dbReference>
<dbReference type="CDD" id="cd06187">
    <property type="entry name" value="O2ase_reductase_like"/>
    <property type="match status" value="1"/>
</dbReference>
<keyword evidence="7" id="KW-0411">Iron-sulfur</keyword>
<comment type="similarity">
    <text evidence="3">In the C-terminal section; belongs to the flavoprotein pyridine nucleotide cytochrome reductase family.</text>
</comment>
<comment type="caution">
    <text evidence="14">The sequence shown here is derived from an EMBL/GenBank/DDBJ whole genome shotgun (WGS) entry which is preliminary data.</text>
</comment>
<evidence type="ECO:0000313" key="14">
    <source>
        <dbReference type="EMBL" id="MFD1815422.1"/>
    </source>
</evidence>
<dbReference type="InterPro" id="IPR001433">
    <property type="entry name" value="OxRdtase_FAD/NAD-bd"/>
</dbReference>
<dbReference type="SUPFAM" id="SSF63380">
    <property type="entry name" value="Riboflavin synthase domain-like"/>
    <property type="match status" value="1"/>
</dbReference>
<dbReference type="Pfam" id="PF00970">
    <property type="entry name" value="FAD_binding_6"/>
    <property type="match status" value="1"/>
</dbReference>
<dbReference type="Proteomes" id="UP001597286">
    <property type="component" value="Unassembled WGS sequence"/>
</dbReference>
<evidence type="ECO:0000256" key="7">
    <source>
        <dbReference type="ARBA" id="ARBA00023014"/>
    </source>
</evidence>
<name>A0ABW4PA47_9NOCA</name>
<evidence type="ECO:0000256" key="4">
    <source>
        <dbReference type="ARBA" id="ARBA00012229"/>
    </source>
</evidence>
<dbReference type="InterPro" id="IPR009050">
    <property type="entry name" value="Globin-like_sf"/>
</dbReference>
<evidence type="ECO:0000256" key="6">
    <source>
        <dbReference type="ARBA" id="ARBA00022857"/>
    </source>
</evidence>
<comment type="cofactor">
    <cofactor evidence="1">
        <name>heme b</name>
        <dbReference type="ChEBI" id="CHEBI:60344"/>
    </cofactor>
</comment>
<evidence type="ECO:0000256" key="1">
    <source>
        <dbReference type="ARBA" id="ARBA00001970"/>
    </source>
</evidence>
<comment type="cofactor">
    <cofactor evidence="2">
        <name>FAD</name>
        <dbReference type="ChEBI" id="CHEBI:57692"/>
    </cofactor>
</comment>
<evidence type="ECO:0000256" key="10">
    <source>
        <dbReference type="ARBA" id="ARBA00049433"/>
    </source>
</evidence>
<dbReference type="PANTHER" id="PTHR47354:SF5">
    <property type="entry name" value="PROTEIN RFBI"/>
    <property type="match status" value="1"/>
</dbReference>
<keyword evidence="11" id="KW-0561">Oxygen transport</keyword>
<dbReference type="PROSITE" id="PS51384">
    <property type="entry name" value="FAD_FR"/>
    <property type="match status" value="1"/>
</dbReference>
<accession>A0ABW4PA47</accession>
<dbReference type="InterPro" id="IPR039261">
    <property type="entry name" value="FNR_nucleotide-bd"/>
</dbReference>
<evidence type="ECO:0000256" key="9">
    <source>
        <dbReference type="ARBA" id="ARBA00048649"/>
    </source>
</evidence>
<evidence type="ECO:0000259" key="13">
    <source>
        <dbReference type="PROSITE" id="PS51384"/>
    </source>
</evidence>
<keyword evidence="11" id="KW-0408">Iron</keyword>
<evidence type="ECO:0000256" key="2">
    <source>
        <dbReference type="ARBA" id="ARBA00001974"/>
    </source>
</evidence>
<dbReference type="CDD" id="cd19753">
    <property type="entry name" value="Mb-like_oxidoreductase"/>
    <property type="match status" value="1"/>
</dbReference>
<evidence type="ECO:0000256" key="8">
    <source>
        <dbReference type="ARBA" id="ARBA00023027"/>
    </source>
</evidence>
<dbReference type="PROSITE" id="PS01033">
    <property type="entry name" value="GLOBIN"/>
    <property type="match status" value="1"/>
</dbReference>
<comment type="similarity">
    <text evidence="11">Belongs to the globin family.</text>
</comment>
<organism evidence="14 15">
    <name type="scientific">Rhodococcus gannanensis</name>
    <dbReference type="NCBI Taxonomy" id="1960308"/>
    <lineage>
        <taxon>Bacteria</taxon>
        <taxon>Bacillati</taxon>
        <taxon>Actinomycetota</taxon>
        <taxon>Actinomycetes</taxon>
        <taxon>Mycobacteriales</taxon>
        <taxon>Nocardiaceae</taxon>
        <taxon>Rhodococcus</taxon>
    </lineage>
</organism>
<dbReference type="Gene3D" id="3.40.50.80">
    <property type="entry name" value="Nucleotide-binding domain of ferredoxin-NADP reductase (FNR) module"/>
    <property type="match status" value="1"/>
</dbReference>
<proteinExistence type="inferred from homology"/>
<keyword evidence="11" id="KW-0479">Metal-binding</keyword>
<dbReference type="Pfam" id="PF00042">
    <property type="entry name" value="Globin"/>
    <property type="match status" value="1"/>
</dbReference>
<keyword evidence="8" id="KW-0520">NAD</keyword>
<dbReference type="InterPro" id="IPR008333">
    <property type="entry name" value="Cbr1-like_FAD-bd_dom"/>
</dbReference>
<dbReference type="InterPro" id="IPR012292">
    <property type="entry name" value="Globin/Proto"/>
</dbReference>
<dbReference type="InterPro" id="IPR050415">
    <property type="entry name" value="MRET"/>
</dbReference>
<keyword evidence="15" id="KW-1185">Reference proteome</keyword>